<dbReference type="NCBIfam" id="NF047352">
    <property type="entry name" value="P_loop_sacsin"/>
    <property type="match status" value="1"/>
</dbReference>
<dbReference type="SUPFAM" id="SSF55874">
    <property type="entry name" value="ATPase domain of HSP90 chaperone/DNA topoisomerase II/histidine kinase"/>
    <property type="match status" value="1"/>
</dbReference>
<dbReference type="InterPro" id="IPR024975">
    <property type="entry name" value="NOV_C"/>
</dbReference>
<dbReference type="InterPro" id="IPR036890">
    <property type="entry name" value="HATPase_C_sf"/>
</dbReference>
<proteinExistence type="predicted"/>
<dbReference type="Gene3D" id="3.30.565.10">
    <property type="entry name" value="Histidine kinase-like ATPase, C-terminal domain"/>
    <property type="match status" value="1"/>
</dbReference>
<sequence length="1116" mass="129969">MGIRQQAEEARKKAYQKVIATKLLDGIDQLFNRASSKRRWIWELLQNAKDVAHEEVKIEIILTQDYVEFKHNGNPFSIENITYLIEQVSSKERKREDNQTPKTTGKFGTGFMTTHLLSRKVKISGVLKNQEDQICVYKPFNILLDRSPTDLDEMIENVDAAFSIFEAIDSDRSYPPIDNYQPNQTCDTCFRYVLDEAGFKVAQAGIQDLHHAIAYALAFIPTITSVTVSDRTQDVTYHYQTLERHQIDTLLLVTIVQQKTNSAQQQQTIACLSNSQQTLTLAVEVKPRDNQVYSIQEIPDEIPTLFCEFPLIGSETFPYPVVINSPLFNPTEPRDGILLNPDNPIKTPQNKELLEQANLLYAELLHLVSSNWHQVHLLAKLKNTAKIPDNIDEPWYNSKILDDLVTLLSNTTLVDTVSGIRIILKEALIPSYKSRAKVQHFAQLASDFYPEYLPQPEYILDWHDILKSALGQKLSEDIKYTFEDFLEDIHRLKTVEALAEHLDWNIDRTLEWLNSVLQFVRDHHEKLLRKYCLLPNQKGRLINKEGCYIDNRIPEELKDVMEMLSLPCREILLDRRITGFENQIDRKDVKNISDEINACIKAASNKEDTSDYWNLSRPIYHLISYFLTSENETSTKHQIWEFSRDFYPGEIPDKTYLQNLVGFSWTLVHEWIFSSIAVDIENQENLDSLVKYFDWEQDRVISWLDRFVCFLHQQDKKIFQDYSLLPNQCGKFMLKEELKKDEDIPEELKEALEMLTSDYWNDFLLDKRFPNAETLFHKEEEIKTIKDIAIDIDGALKTWEREDKTGDSQFTRVITTLIEWSNYQSDDLLDRIFPYFYSNRASLFLKTLSDTEVSTDIFKILNHQDKLSALSRLAENPDVSEQDLEDFAQNSQQFKAFQVVRQEMTDREFESFNLLVKEISLDEVTLDEVTELIENKEKISAVNLLQDAVELGEYSSLIFALHELGVYEAVMHLFIKPKSVRSSKKLSVLTIPYLPVSNVNSYKQDIAAIGREGEDFLYHQLVENFGESRVIWLNQETEQRQPYDFVILDEQGAEYLYIDAKTTVTDESQCDRVPFYVSQAEWTFSEQCDYYYLARIFGIRASNPKIKFLQVVRLLQ</sequence>
<organism evidence="2 3">
    <name type="scientific">Roseofilum reptotaenium AO1-A</name>
    <dbReference type="NCBI Taxonomy" id="1925591"/>
    <lineage>
        <taxon>Bacteria</taxon>
        <taxon>Bacillati</taxon>
        <taxon>Cyanobacteriota</taxon>
        <taxon>Cyanophyceae</taxon>
        <taxon>Desertifilales</taxon>
        <taxon>Desertifilaceae</taxon>
        <taxon>Roseofilum</taxon>
    </lineage>
</organism>
<dbReference type="STRING" id="1925591.BI308_15010"/>
<keyword evidence="3" id="KW-1185">Reference proteome</keyword>
<comment type="caution">
    <text evidence="2">The sequence shown here is derived from an EMBL/GenBank/DDBJ whole genome shotgun (WGS) entry which is preliminary data.</text>
</comment>
<dbReference type="EMBL" id="MLAW01000026">
    <property type="protein sequence ID" value="OJJ24742.1"/>
    <property type="molecule type" value="Genomic_DNA"/>
</dbReference>
<name>A0A1L9QQ24_9CYAN</name>
<evidence type="ECO:0000313" key="3">
    <source>
        <dbReference type="Proteomes" id="UP000183940"/>
    </source>
</evidence>
<evidence type="ECO:0000259" key="1">
    <source>
        <dbReference type="Pfam" id="PF13020"/>
    </source>
</evidence>
<feature type="domain" description="Protein NO VEIN C-terminal" evidence="1">
    <location>
        <begin position="1013"/>
        <end position="1107"/>
    </location>
</feature>
<dbReference type="AlphaFoldDB" id="A0A1L9QQ24"/>
<gene>
    <name evidence="2" type="ORF">BI308_15010</name>
</gene>
<reference evidence="2" key="1">
    <citation type="submission" date="2016-10" db="EMBL/GenBank/DDBJ databases">
        <title>CRISPR-Cas defence system in Roseofilum reptotaenium: evidence of a bacteriophage-cyanobacterium arms race in the coral black band disease.</title>
        <authorList>
            <person name="Buerger P."/>
            <person name="Wood-Charlson E.M."/>
            <person name="Weynberg K.D."/>
            <person name="Willis B."/>
            <person name="Van Oppen M.J."/>
        </authorList>
    </citation>
    <scope>NUCLEOTIDE SEQUENCE [LARGE SCALE GENOMIC DNA]</scope>
    <source>
        <strain evidence="2">AO1-A</strain>
    </source>
</reference>
<dbReference type="Pfam" id="PF13020">
    <property type="entry name" value="NOV_C"/>
    <property type="match status" value="1"/>
</dbReference>
<evidence type="ECO:0000313" key="2">
    <source>
        <dbReference type="EMBL" id="OJJ24742.1"/>
    </source>
</evidence>
<dbReference type="Proteomes" id="UP000183940">
    <property type="component" value="Unassembled WGS sequence"/>
</dbReference>
<protein>
    <recommendedName>
        <fullName evidence="1">Protein NO VEIN C-terminal domain-containing protein</fullName>
    </recommendedName>
</protein>
<accession>A0A1L9QQ24</accession>